<name>A0A8S3H213_9BILA</name>
<dbReference type="EMBL" id="CAJOBI010315551">
    <property type="protein sequence ID" value="CAF5176273.1"/>
    <property type="molecule type" value="Genomic_DNA"/>
</dbReference>
<reference evidence="1" key="1">
    <citation type="submission" date="2021-02" db="EMBL/GenBank/DDBJ databases">
        <authorList>
            <person name="Nowell W R."/>
        </authorList>
    </citation>
    <scope>NUCLEOTIDE SEQUENCE</scope>
</reference>
<comment type="caution">
    <text evidence="1">The sequence shown here is derived from an EMBL/GenBank/DDBJ whole genome shotgun (WGS) entry which is preliminary data.</text>
</comment>
<accession>A0A8S3H213</accession>
<gene>
    <name evidence="1" type="ORF">SMN809_LOCUS67536</name>
</gene>
<evidence type="ECO:0000313" key="1">
    <source>
        <dbReference type="EMBL" id="CAF5176273.1"/>
    </source>
</evidence>
<dbReference type="AlphaFoldDB" id="A0A8S3H213"/>
<dbReference type="Proteomes" id="UP000676336">
    <property type="component" value="Unassembled WGS sequence"/>
</dbReference>
<feature type="non-terminal residue" evidence="1">
    <location>
        <position position="17"/>
    </location>
</feature>
<sequence>MGSSPSKSNVAKAPSLP</sequence>
<organism evidence="1 2">
    <name type="scientific">Rotaria magnacalcarata</name>
    <dbReference type="NCBI Taxonomy" id="392030"/>
    <lineage>
        <taxon>Eukaryota</taxon>
        <taxon>Metazoa</taxon>
        <taxon>Spiralia</taxon>
        <taxon>Gnathifera</taxon>
        <taxon>Rotifera</taxon>
        <taxon>Eurotatoria</taxon>
        <taxon>Bdelloidea</taxon>
        <taxon>Philodinida</taxon>
        <taxon>Philodinidae</taxon>
        <taxon>Rotaria</taxon>
    </lineage>
</organism>
<protein>
    <submittedName>
        <fullName evidence="1">Uncharacterized protein</fullName>
    </submittedName>
</protein>
<proteinExistence type="predicted"/>
<evidence type="ECO:0000313" key="2">
    <source>
        <dbReference type="Proteomes" id="UP000676336"/>
    </source>
</evidence>